<feature type="non-terminal residue" evidence="1">
    <location>
        <position position="1"/>
    </location>
</feature>
<sequence length="52" mass="6002">INSKSEILKIFKNTVHSLLTGNLTQRNSRRSRLHSFPAYALGISHPFPRIRQ</sequence>
<reference evidence="1" key="1">
    <citation type="journal article" date="2023" name="IScience">
        <title>Live-bearing cockroach genome reveals convergent evolutionary mechanisms linked to viviparity in insects and beyond.</title>
        <authorList>
            <person name="Fouks B."/>
            <person name="Harrison M.C."/>
            <person name="Mikhailova A.A."/>
            <person name="Marchal E."/>
            <person name="English S."/>
            <person name="Carruthers M."/>
            <person name="Jennings E.C."/>
            <person name="Chiamaka E.L."/>
            <person name="Frigard R.A."/>
            <person name="Pippel M."/>
            <person name="Attardo G.M."/>
            <person name="Benoit J.B."/>
            <person name="Bornberg-Bauer E."/>
            <person name="Tobe S.S."/>
        </authorList>
    </citation>
    <scope>NUCLEOTIDE SEQUENCE</scope>
    <source>
        <strain evidence="1">Stay&amp;Tobe</strain>
    </source>
</reference>
<protein>
    <submittedName>
        <fullName evidence="1">Uncharacterized protein</fullName>
    </submittedName>
</protein>
<dbReference type="EMBL" id="JASPKZ010007467">
    <property type="protein sequence ID" value="KAJ9584105.1"/>
    <property type="molecule type" value="Genomic_DNA"/>
</dbReference>
<gene>
    <name evidence="1" type="ORF">L9F63_021552</name>
</gene>
<dbReference type="Proteomes" id="UP001233999">
    <property type="component" value="Unassembled WGS sequence"/>
</dbReference>
<feature type="non-terminal residue" evidence="1">
    <location>
        <position position="52"/>
    </location>
</feature>
<keyword evidence="2" id="KW-1185">Reference proteome</keyword>
<dbReference type="AlphaFoldDB" id="A0AAD7ZNU2"/>
<evidence type="ECO:0000313" key="1">
    <source>
        <dbReference type="EMBL" id="KAJ9584105.1"/>
    </source>
</evidence>
<proteinExistence type="predicted"/>
<evidence type="ECO:0000313" key="2">
    <source>
        <dbReference type="Proteomes" id="UP001233999"/>
    </source>
</evidence>
<name>A0AAD7ZNU2_DIPPU</name>
<reference evidence="1" key="2">
    <citation type="submission" date="2023-05" db="EMBL/GenBank/DDBJ databases">
        <authorList>
            <person name="Fouks B."/>
        </authorList>
    </citation>
    <scope>NUCLEOTIDE SEQUENCE</scope>
    <source>
        <strain evidence="1">Stay&amp;Tobe</strain>
        <tissue evidence="1">Testes</tissue>
    </source>
</reference>
<accession>A0AAD7ZNU2</accession>
<organism evidence="1 2">
    <name type="scientific">Diploptera punctata</name>
    <name type="common">Pacific beetle cockroach</name>
    <dbReference type="NCBI Taxonomy" id="6984"/>
    <lineage>
        <taxon>Eukaryota</taxon>
        <taxon>Metazoa</taxon>
        <taxon>Ecdysozoa</taxon>
        <taxon>Arthropoda</taxon>
        <taxon>Hexapoda</taxon>
        <taxon>Insecta</taxon>
        <taxon>Pterygota</taxon>
        <taxon>Neoptera</taxon>
        <taxon>Polyneoptera</taxon>
        <taxon>Dictyoptera</taxon>
        <taxon>Blattodea</taxon>
        <taxon>Blaberoidea</taxon>
        <taxon>Blaberidae</taxon>
        <taxon>Diplopterinae</taxon>
        <taxon>Diploptera</taxon>
    </lineage>
</organism>
<comment type="caution">
    <text evidence="1">The sequence shown here is derived from an EMBL/GenBank/DDBJ whole genome shotgun (WGS) entry which is preliminary data.</text>
</comment>